<keyword evidence="1" id="KW-0677">Repeat</keyword>
<evidence type="ECO:0000256" key="1">
    <source>
        <dbReference type="ARBA" id="ARBA00022737"/>
    </source>
</evidence>
<dbReference type="PANTHER" id="PTHR14027:SF2">
    <property type="entry name" value="RNA POLYMERASE-ASSOCIATED PROTEIN CTR9 HOMOLOG"/>
    <property type="match status" value="1"/>
</dbReference>
<feature type="compositionally biased region" description="Basic residues" evidence="3">
    <location>
        <begin position="371"/>
        <end position="380"/>
    </location>
</feature>
<organism evidence="4 5">
    <name type="scientific">Rhizopus oryzae</name>
    <name type="common">Mucormycosis agent</name>
    <name type="synonym">Rhizopus arrhizus var. delemar</name>
    <dbReference type="NCBI Taxonomy" id="64495"/>
    <lineage>
        <taxon>Eukaryota</taxon>
        <taxon>Fungi</taxon>
        <taxon>Fungi incertae sedis</taxon>
        <taxon>Mucoromycota</taxon>
        <taxon>Mucoromycotina</taxon>
        <taxon>Mucoromycetes</taxon>
        <taxon>Mucorales</taxon>
        <taxon>Mucorineae</taxon>
        <taxon>Rhizopodaceae</taxon>
        <taxon>Rhizopus</taxon>
    </lineage>
</organism>
<name>A0A9P6XF42_RHIOR</name>
<dbReference type="OrthoDB" id="343875at2759"/>
<feature type="compositionally biased region" description="Basic and acidic residues" evidence="3">
    <location>
        <begin position="389"/>
        <end position="400"/>
    </location>
</feature>
<dbReference type="EMBL" id="JAANQT010000328">
    <property type="protein sequence ID" value="KAG1311988.1"/>
    <property type="molecule type" value="Genomic_DNA"/>
</dbReference>
<evidence type="ECO:0000256" key="3">
    <source>
        <dbReference type="SAM" id="MobiDB-lite"/>
    </source>
</evidence>
<feature type="region of interest" description="Disordered" evidence="3">
    <location>
        <begin position="320"/>
        <end position="405"/>
    </location>
</feature>
<protein>
    <recommendedName>
        <fullName evidence="6">TPR_REGION domain-containing protein</fullName>
    </recommendedName>
</protein>
<feature type="compositionally biased region" description="Basic and acidic residues" evidence="3">
    <location>
        <begin position="347"/>
        <end position="370"/>
    </location>
</feature>
<evidence type="ECO:0008006" key="6">
    <source>
        <dbReference type="Google" id="ProtNLM"/>
    </source>
</evidence>
<sequence length="405" mass="48051">MEIAEKRKEKDKYLVLKYYQQVSIDGLAIQAAEACNNEEKDLKLTVSYSLARLKLIEDYLPYDKHLCAHALNTEKLSKRFFEKVLKDSDKDDFYAHVALGNYHCMTARELKSEKIKKQRVDTYRLVVNFYTQMLRCDSMNAYAANGLAITIAENGHIEQAKDIFNQVREANVANPNGWVNLAHAYVESIGDCDEHEAMYESLKNSERALHLNPSDKTILYNLALVQQSYAQQIADLSLEQRDSISMHCAIRHLECGQRTFRAMVHVDEHTLYDKKIVKQRERYGETLHTQLERKLTEQIRFEEEKRQKFEFAKKKREEEAAAEKEKCRLEQTEKEKMKEARRRWMRKVREDNRMRASRQVDKGDMDEEKKAKRRNRKRKERAIEEEEEKIEKKKMLDKKDKRISR</sequence>
<evidence type="ECO:0000256" key="2">
    <source>
        <dbReference type="ARBA" id="ARBA00022803"/>
    </source>
</evidence>
<dbReference type="Proteomes" id="UP000716291">
    <property type="component" value="Unassembled WGS sequence"/>
</dbReference>
<dbReference type="GO" id="GO:0006355">
    <property type="term" value="P:regulation of DNA-templated transcription"/>
    <property type="evidence" value="ECO:0007669"/>
    <property type="project" value="InterPro"/>
</dbReference>
<evidence type="ECO:0000313" key="5">
    <source>
        <dbReference type="Proteomes" id="UP000716291"/>
    </source>
</evidence>
<gene>
    <name evidence="4" type="ORF">G6F64_003376</name>
</gene>
<keyword evidence="5" id="KW-1185">Reference proteome</keyword>
<accession>A0A9P6XF42</accession>
<dbReference type="Gene3D" id="1.25.40.10">
    <property type="entry name" value="Tetratricopeptide repeat domain"/>
    <property type="match status" value="1"/>
</dbReference>
<reference evidence="4" key="1">
    <citation type="journal article" date="2020" name="Microb. Genom.">
        <title>Genetic diversity of clinical and environmental Mucorales isolates obtained from an investigation of mucormycosis cases among solid organ transplant recipients.</title>
        <authorList>
            <person name="Nguyen M.H."/>
            <person name="Kaul D."/>
            <person name="Muto C."/>
            <person name="Cheng S.J."/>
            <person name="Richter R.A."/>
            <person name="Bruno V.M."/>
            <person name="Liu G."/>
            <person name="Beyhan S."/>
            <person name="Sundermann A.J."/>
            <person name="Mounaud S."/>
            <person name="Pasculle A.W."/>
            <person name="Nierman W.C."/>
            <person name="Driscoll E."/>
            <person name="Cumbie R."/>
            <person name="Clancy C.J."/>
            <person name="Dupont C.L."/>
        </authorList>
    </citation>
    <scope>NUCLEOTIDE SEQUENCE</scope>
    <source>
        <strain evidence="4">GL11</strain>
    </source>
</reference>
<dbReference type="AlphaFoldDB" id="A0A9P6XF42"/>
<dbReference type="InterPro" id="IPR011990">
    <property type="entry name" value="TPR-like_helical_dom_sf"/>
</dbReference>
<dbReference type="GO" id="GO:0016593">
    <property type="term" value="C:Cdc73/Paf1 complex"/>
    <property type="evidence" value="ECO:0007669"/>
    <property type="project" value="TreeGrafter"/>
</dbReference>
<feature type="compositionally biased region" description="Basic and acidic residues" evidence="3">
    <location>
        <begin position="320"/>
        <end position="338"/>
    </location>
</feature>
<dbReference type="GO" id="GO:0006368">
    <property type="term" value="P:transcription elongation by RNA polymerase II"/>
    <property type="evidence" value="ECO:0007669"/>
    <property type="project" value="TreeGrafter"/>
</dbReference>
<evidence type="ECO:0000313" key="4">
    <source>
        <dbReference type="EMBL" id="KAG1311988.1"/>
    </source>
</evidence>
<dbReference type="GO" id="GO:0000993">
    <property type="term" value="F:RNA polymerase II complex binding"/>
    <property type="evidence" value="ECO:0007669"/>
    <property type="project" value="TreeGrafter"/>
</dbReference>
<dbReference type="InterPro" id="IPR031101">
    <property type="entry name" value="Ctr9"/>
</dbReference>
<proteinExistence type="predicted"/>
<keyword evidence="2" id="KW-0802">TPR repeat</keyword>
<dbReference type="PANTHER" id="PTHR14027">
    <property type="entry name" value="RNA POLYMERASE-ASSOCIATED PROTEIN CTR9"/>
    <property type="match status" value="1"/>
</dbReference>
<comment type="caution">
    <text evidence="4">The sequence shown here is derived from an EMBL/GenBank/DDBJ whole genome shotgun (WGS) entry which is preliminary data.</text>
</comment>
<dbReference type="SUPFAM" id="SSF48452">
    <property type="entry name" value="TPR-like"/>
    <property type="match status" value="1"/>
</dbReference>